<organism evidence="5 6">
    <name type="scientific">Paspalum vaginatum</name>
    <name type="common">seashore paspalum</name>
    <dbReference type="NCBI Taxonomy" id="158149"/>
    <lineage>
        <taxon>Eukaryota</taxon>
        <taxon>Viridiplantae</taxon>
        <taxon>Streptophyta</taxon>
        <taxon>Embryophyta</taxon>
        <taxon>Tracheophyta</taxon>
        <taxon>Spermatophyta</taxon>
        <taxon>Magnoliopsida</taxon>
        <taxon>Liliopsida</taxon>
        <taxon>Poales</taxon>
        <taxon>Poaceae</taxon>
        <taxon>PACMAD clade</taxon>
        <taxon>Panicoideae</taxon>
        <taxon>Andropogonodae</taxon>
        <taxon>Paspaleae</taxon>
        <taxon>Paspalinae</taxon>
        <taxon>Paspalum</taxon>
    </lineage>
</organism>
<evidence type="ECO:0000256" key="2">
    <source>
        <dbReference type="SAM" id="MobiDB-lite"/>
    </source>
</evidence>
<dbReference type="PANTHER" id="PTHR45676">
    <property type="entry name" value="RING-H2 FINGER PROTEIN ATL51-RELATED"/>
    <property type="match status" value="1"/>
</dbReference>
<gene>
    <name evidence="5" type="ORF">BS78_K334300</name>
</gene>
<dbReference type="InterPro" id="IPR001841">
    <property type="entry name" value="Znf_RING"/>
</dbReference>
<dbReference type="InterPro" id="IPR013083">
    <property type="entry name" value="Znf_RING/FYVE/PHD"/>
</dbReference>
<dbReference type="AlphaFoldDB" id="A0A9W7XCZ1"/>
<feature type="region of interest" description="Disordered" evidence="2">
    <location>
        <begin position="54"/>
        <end position="87"/>
    </location>
</feature>
<dbReference type="Gene3D" id="3.30.40.10">
    <property type="entry name" value="Zinc/RING finger domain, C3HC4 (zinc finger)"/>
    <property type="match status" value="1"/>
</dbReference>
<evidence type="ECO:0000256" key="3">
    <source>
        <dbReference type="SAM" id="Phobius"/>
    </source>
</evidence>
<keyword evidence="1" id="KW-0862">Zinc</keyword>
<keyword evidence="6" id="KW-1185">Reference proteome</keyword>
<dbReference type="Pfam" id="PF13639">
    <property type="entry name" value="zf-RING_2"/>
    <property type="match status" value="1"/>
</dbReference>
<comment type="caution">
    <text evidence="5">The sequence shown here is derived from an EMBL/GenBank/DDBJ whole genome shotgun (WGS) entry which is preliminary data.</text>
</comment>
<sequence length="171" mass="17662">MATSYNPNSSPRHDDSSRLYAVAVVVSVAIVFFLLKARHCPRLDKEAQEAEAAGLRRAAPASGGGDDTTVGPPAAAGSASSTGPGGERVTVEMALRSAEPVVCTYRKADGWAEATTCAVCLAELDDGVSVRVLPVCMHHFHAACVGEWLLAHHTCPLCRAPIDPAVAGAAA</sequence>
<dbReference type="OrthoDB" id="656255at2759"/>
<proteinExistence type="predicted"/>
<dbReference type="GO" id="GO:0008270">
    <property type="term" value="F:zinc ion binding"/>
    <property type="evidence" value="ECO:0007669"/>
    <property type="project" value="UniProtKB-KW"/>
</dbReference>
<name>A0A9W7XCZ1_9POAL</name>
<keyword evidence="3" id="KW-1133">Transmembrane helix</keyword>
<evidence type="ECO:0000259" key="4">
    <source>
        <dbReference type="PROSITE" id="PS50089"/>
    </source>
</evidence>
<evidence type="ECO:0000313" key="6">
    <source>
        <dbReference type="Proteomes" id="UP001164776"/>
    </source>
</evidence>
<keyword evidence="3" id="KW-0472">Membrane</keyword>
<feature type="transmembrane region" description="Helical" evidence="3">
    <location>
        <begin position="17"/>
        <end position="35"/>
    </location>
</feature>
<feature type="compositionally biased region" description="Low complexity" evidence="2">
    <location>
        <begin position="68"/>
        <end position="82"/>
    </location>
</feature>
<dbReference type="PANTHER" id="PTHR45676:SF120">
    <property type="entry name" value="RING-TYPE E3 UBIQUITIN TRANSFERASE"/>
    <property type="match status" value="1"/>
</dbReference>
<dbReference type="SUPFAM" id="SSF57850">
    <property type="entry name" value="RING/U-box"/>
    <property type="match status" value="1"/>
</dbReference>
<protein>
    <recommendedName>
        <fullName evidence="4">RING-type domain-containing protein</fullName>
    </recommendedName>
</protein>
<keyword evidence="1" id="KW-0863">Zinc-finger</keyword>
<reference evidence="5 6" key="1">
    <citation type="submission" date="2022-10" db="EMBL/GenBank/DDBJ databases">
        <title>WGS assembly of Paspalum vaginatum 540-79.</title>
        <authorList>
            <person name="Sun G."/>
            <person name="Wase N."/>
            <person name="Shu S."/>
            <person name="Jenkins J."/>
            <person name="Zhou B."/>
            <person name="Torres-Rodriguez J."/>
            <person name="Chen C."/>
            <person name="Sandor L."/>
            <person name="Plott C."/>
            <person name="Yoshinga Y."/>
            <person name="Daum C."/>
            <person name="Qi P."/>
            <person name="Barry K."/>
            <person name="Lipzen A."/>
            <person name="Berry L."/>
            <person name="Pedersen C."/>
            <person name="Gottilla T."/>
            <person name="Foltz A."/>
            <person name="Yu H."/>
            <person name="O'Malley R."/>
            <person name="Zhang C."/>
            <person name="Devos K."/>
            <person name="Sigmon B."/>
            <person name="Yu B."/>
            <person name="Obata T."/>
            <person name="Schmutz J."/>
            <person name="Schnable J."/>
        </authorList>
    </citation>
    <scope>NUCLEOTIDE SEQUENCE [LARGE SCALE GENOMIC DNA]</scope>
    <source>
        <strain evidence="6">cv. 540-79</strain>
    </source>
</reference>
<dbReference type="FunFam" id="3.30.40.10:FF:000654">
    <property type="entry name" value="RING-H2 finger protein ATL33"/>
    <property type="match status" value="1"/>
</dbReference>
<keyword evidence="1" id="KW-0479">Metal-binding</keyword>
<keyword evidence="3" id="KW-0812">Transmembrane</keyword>
<dbReference type="Proteomes" id="UP001164776">
    <property type="component" value="Unassembled WGS sequence"/>
</dbReference>
<feature type="domain" description="RING-type" evidence="4">
    <location>
        <begin position="117"/>
        <end position="159"/>
    </location>
</feature>
<evidence type="ECO:0000256" key="1">
    <source>
        <dbReference type="PROSITE-ProRule" id="PRU00175"/>
    </source>
</evidence>
<dbReference type="SMART" id="SM00184">
    <property type="entry name" value="RING"/>
    <property type="match status" value="1"/>
</dbReference>
<dbReference type="GO" id="GO:0016567">
    <property type="term" value="P:protein ubiquitination"/>
    <property type="evidence" value="ECO:0007669"/>
    <property type="project" value="TreeGrafter"/>
</dbReference>
<evidence type="ECO:0000313" key="5">
    <source>
        <dbReference type="EMBL" id="KAJ1256671.1"/>
    </source>
</evidence>
<accession>A0A9W7XCZ1</accession>
<dbReference type="PROSITE" id="PS50089">
    <property type="entry name" value="ZF_RING_2"/>
    <property type="match status" value="1"/>
</dbReference>
<dbReference type="EMBL" id="MU629492">
    <property type="protein sequence ID" value="KAJ1256671.1"/>
    <property type="molecule type" value="Genomic_DNA"/>
</dbReference>